<dbReference type="RefSeq" id="WP_117589296.1">
    <property type="nucleotide sequence ID" value="NZ_CAXTQO010000017.1"/>
</dbReference>
<dbReference type="SUPFAM" id="SSF103370">
    <property type="entry name" value="NinB"/>
    <property type="match status" value="1"/>
</dbReference>
<evidence type="ECO:0000313" key="9">
    <source>
        <dbReference type="Proteomes" id="UP000438773"/>
    </source>
</evidence>
<evidence type="ECO:0000313" key="4">
    <source>
        <dbReference type="EMBL" id="RGS51269.1"/>
    </source>
</evidence>
<protein>
    <submittedName>
        <fullName evidence="3">Uncharacterized protein</fullName>
    </submittedName>
</protein>
<dbReference type="Proteomes" id="UP000283684">
    <property type="component" value="Unassembled WGS sequence"/>
</dbReference>
<evidence type="ECO:0000313" key="1">
    <source>
        <dbReference type="EMBL" id="KAB4108181.1"/>
    </source>
</evidence>
<dbReference type="EMBL" id="WCUP01000011">
    <property type="protein sequence ID" value="KAB4108181.1"/>
    <property type="molecule type" value="Genomic_DNA"/>
</dbReference>
<dbReference type="EMBL" id="QSEE01000018">
    <property type="protein sequence ID" value="RGZ46089.1"/>
    <property type="molecule type" value="Genomic_DNA"/>
</dbReference>
<dbReference type="EMBL" id="QRVP01000023">
    <property type="protein sequence ID" value="RGS51269.1"/>
    <property type="molecule type" value="Genomic_DNA"/>
</dbReference>
<accession>A0A396CNS2</accession>
<dbReference type="Gene3D" id="1.10.3790.10">
    <property type="entry name" value="NinB"/>
    <property type="match status" value="1"/>
</dbReference>
<evidence type="ECO:0000313" key="5">
    <source>
        <dbReference type="EMBL" id="RGZ46089.1"/>
    </source>
</evidence>
<evidence type="ECO:0000313" key="6">
    <source>
        <dbReference type="Proteomes" id="UP000260759"/>
    </source>
</evidence>
<reference evidence="6 7" key="1">
    <citation type="submission" date="2018-08" db="EMBL/GenBank/DDBJ databases">
        <title>A genome reference for cultivated species of the human gut microbiota.</title>
        <authorList>
            <person name="Zou Y."/>
            <person name="Xue W."/>
            <person name="Luo G."/>
        </authorList>
    </citation>
    <scope>NUCLEOTIDE SEQUENCE [LARGE SCALE GENOMIC DNA]</scope>
    <source>
        <strain evidence="4 8">AF21-53</strain>
        <strain evidence="5 7">AM50-4</strain>
        <strain evidence="3 6">OM03-4</strain>
    </source>
</reference>
<dbReference type="EMBL" id="QSVA01000009">
    <property type="protein sequence ID" value="RGN93612.1"/>
    <property type="molecule type" value="Genomic_DNA"/>
</dbReference>
<dbReference type="Proteomes" id="UP000438773">
    <property type="component" value="Unassembled WGS sequence"/>
</dbReference>
<comment type="caution">
    <text evidence="3">The sequence shown here is derived from an EMBL/GenBank/DDBJ whole genome shotgun (WGS) entry which is preliminary data.</text>
</comment>
<dbReference type="Proteomes" id="UP000441711">
    <property type="component" value="Unassembled WGS sequence"/>
</dbReference>
<proteinExistence type="predicted"/>
<reference evidence="9 10" key="2">
    <citation type="journal article" date="2019" name="Nat. Med.">
        <title>A library of human gut bacterial isolates paired with longitudinal multiomics data enables mechanistic microbiome research.</title>
        <authorList>
            <person name="Poyet M."/>
            <person name="Groussin M."/>
            <person name="Gibbons S.M."/>
            <person name="Avila-Pacheco J."/>
            <person name="Jiang X."/>
            <person name="Kearney S.M."/>
            <person name="Perrotta A.R."/>
            <person name="Berdy B."/>
            <person name="Zhao S."/>
            <person name="Lieberman T.D."/>
            <person name="Swanson P.K."/>
            <person name="Smith M."/>
            <person name="Roesemann S."/>
            <person name="Alexander J.E."/>
            <person name="Rich S.A."/>
            <person name="Livny J."/>
            <person name="Vlamakis H."/>
            <person name="Clish C."/>
            <person name="Bullock K."/>
            <person name="Deik A."/>
            <person name="Scott J."/>
            <person name="Pierce K.A."/>
            <person name="Xavier R.J."/>
            <person name="Alm E.J."/>
        </authorList>
    </citation>
    <scope>NUCLEOTIDE SEQUENCE [LARGE SCALE GENOMIC DNA]</scope>
    <source>
        <strain evidence="1 10">BIOML-A36</strain>
        <strain evidence="2 9">BIOML-A37</strain>
    </source>
</reference>
<evidence type="ECO:0000313" key="7">
    <source>
        <dbReference type="Proteomes" id="UP000283684"/>
    </source>
</evidence>
<sequence>MAQEAILEKVNGEVHISKSFDFMCSQLRNGRYRVKIERFTEPRTLSQNALMWLWFTCIEQETGTDKQDVHDYYCNRFLRRTSYFRGKEMVIAGSTSKLNTVQMTDFLNKVQADAAAELGITLPLPADRYYNEFINEYKDRR</sequence>
<evidence type="ECO:0000313" key="10">
    <source>
        <dbReference type="Proteomes" id="UP000441711"/>
    </source>
</evidence>
<dbReference type="Proteomes" id="UP000285283">
    <property type="component" value="Unassembled WGS sequence"/>
</dbReference>
<gene>
    <name evidence="5" type="ORF">DW988_16030</name>
    <name evidence="4" type="ORF">DWX87_17895</name>
    <name evidence="3" type="ORF">DXB37_12145</name>
    <name evidence="1" type="ORF">GAQ70_15935</name>
    <name evidence="2" type="ORF">GAQ75_17695</name>
</gene>
<dbReference type="EMBL" id="WCUQ01000011">
    <property type="protein sequence ID" value="KAB4122044.1"/>
    <property type="molecule type" value="Genomic_DNA"/>
</dbReference>
<dbReference type="AlphaFoldDB" id="A0A396CNS2"/>
<evidence type="ECO:0000313" key="2">
    <source>
        <dbReference type="EMBL" id="KAB4122044.1"/>
    </source>
</evidence>
<evidence type="ECO:0000313" key="3">
    <source>
        <dbReference type="EMBL" id="RGN93612.1"/>
    </source>
</evidence>
<organism evidence="3 6">
    <name type="scientific">Bacteroides uniformis</name>
    <dbReference type="NCBI Taxonomy" id="820"/>
    <lineage>
        <taxon>Bacteria</taxon>
        <taxon>Pseudomonadati</taxon>
        <taxon>Bacteroidota</taxon>
        <taxon>Bacteroidia</taxon>
        <taxon>Bacteroidales</taxon>
        <taxon>Bacteroidaceae</taxon>
        <taxon>Bacteroides</taxon>
    </lineage>
</organism>
<evidence type="ECO:0000313" key="8">
    <source>
        <dbReference type="Proteomes" id="UP000285283"/>
    </source>
</evidence>
<dbReference type="Proteomes" id="UP000260759">
    <property type="component" value="Unassembled WGS sequence"/>
</dbReference>
<dbReference type="InterPro" id="IPR036619">
    <property type="entry name" value="NinB_sf"/>
</dbReference>
<name>A0A396CNS2_BACUN</name>